<keyword evidence="2" id="KW-0677">Repeat</keyword>
<dbReference type="PANTHER" id="PTHR24205:SF16">
    <property type="entry name" value="GH01042P-RELATED"/>
    <property type="match status" value="1"/>
</dbReference>
<dbReference type="AlphaFoldDB" id="A0A0B2VEV2"/>
<protein>
    <submittedName>
        <fullName evidence="8">Paxillin</fullName>
    </submittedName>
</protein>
<evidence type="ECO:0000256" key="1">
    <source>
        <dbReference type="ARBA" id="ARBA00022723"/>
    </source>
</evidence>
<dbReference type="SMART" id="SM00132">
    <property type="entry name" value="LIM"/>
    <property type="match status" value="2"/>
</dbReference>
<keyword evidence="9" id="KW-1185">Reference proteome</keyword>
<keyword evidence="4 5" id="KW-0440">LIM domain</keyword>
<sequence length="231" mass="25908">MKELKSSNQLVDDYRKFCKKNYDFEDVNTKWLVRCNGCHAPVTNEEAAKGELVYSLHKAWHRKHFICICCHCAIGIDGREFRGCPSDRHFPMCLDCFMEQNHPKCEACDRAIRETCLKALGKLWHESCFTCTKCHSPFPQGRFCILNEKAYDVDCYNLIRYGSVLTPLSQFNRFFSGRIGSAFVMPSQTSSTVPTGSGIDGETGALSGASDTSGSTPARTQTPTCDRLTAK</sequence>
<dbReference type="Gene3D" id="2.10.110.10">
    <property type="entry name" value="Cysteine Rich Protein"/>
    <property type="match status" value="2"/>
</dbReference>
<dbReference type="GO" id="GO:0003712">
    <property type="term" value="F:transcription coregulator activity"/>
    <property type="evidence" value="ECO:0007669"/>
    <property type="project" value="TreeGrafter"/>
</dbReference>
<feature type="region of interest" description="Disordered" evidence="6">
    <location>
        <begin position="191"/>
        <end position="231"/>
    </location>
</feature>
<feature type="compositionally biased region" description="Polar residues" evidence="6">
    <location>
        <begin position="209"/>
        <end position="224"/>
    </location>
</feature>
<gene>
    <name evidence="8" type="primary">Pxn</name>
    <name evidence="8" type="ORF">Tcan_12426</name>
</gene>
<evidence type="ECO:0000256" key="4">
    <source>
        <dbReference type="ARBA" id="ARBA00023038"/>
    </source>
</evidence>
<dbReference type="GO" id="GO:0046872">
    <property type="term" value="F:metal ion binding"/>
    <property type="evidence" value="ECO:0007669"/>
    <property type="project" value="UniProtKB-KW"/>
</dbReference>
<name>A0A0B2VEV2_TOXCA</name>
<evidence type="ECO:0000313" key="8">
    <source>
        <dbReference type="EMBL" id="KHN82056.1"/>
    </source>
</evidence>
<feature type="domain" description="LIM zinc-binding" evidence="7">
    <location>
        <begin position="103"/>
        <end position="162"/>
    </location>
</feature>
<organism evidence="8 9">
    <name type="scientific">Toxocara canis</name>
    <name type="common">Canine roundworm</name>
    <dbReference type="NCBI Taxonomy" id="6265"/>
    <lineage>
        <taxon>Eukaryota</taxon>
        <taxon>Metazoa</taxon>
        <taxon>Ecdysozoa</taxon>
        <taxon>Nematoda</taxon>
        <taxon>Chromadorea</taxon>
        <taxon>Rhabditida</taxon>
        <taxon>Spirurina</taxon>
        <taxon>Ascaridomorpha</taxon>
        <taxon>Ascaridoidea</taxon>
        <taxon>Toxocaridae</taxon>
        <taxon>Toxocara</taxon>
    </lineage>
</organism>
<comment type="caution">
    <text evidence="8">The sequence shown here is derived from an EMBL/GenBank/DDBJ whole genome shotgun (WGS) entry which is preliminary data.</text>
</comment>
<keyword evidence="3 5" id="KW-0862">Zinc</keyword>
<dbReference type="GO" id="GO:0005634">
    <property type="term" value="C:nucleus"/>
    <property type="evidence" value="ECO:0007669"/>
    <property type="project" value="TreeGrafter"/>
</dbReference>
<evidence type="ECO:0000256" key="6">
    <source>
        <dbReference type="SAM" id="MobiDB-lite"/>
    </source>
</evidence>
<dbReference type="InterPro" id="IPR001781">
    <property type="entry name" value="Znf_LIM"/>
</dbReference>
<dbReference type="OrthoDB" id="1112565at2759"/>
<accession>A0A0B2VEV2</accession>
<evidence type="ECO:0000313" key="9">
    <source>
        <dbReference type="Proteomes" id="UP000031036"/>
    </source>
</evidence>
<dbReference type="PANTHER" id="PTHR24205">
    <property type="entry name" value="FOUR AND A HALF LIM DOMAINS PROTEIN"/>
    <property type="match status" value="1"/>
</dbReference>
<dbReference type="EMBL" id="JPKZ01001414">
    <property type="protein sequence ID" value="KHN82056.1"/>
    <property type="molecule type" value="Genomic_DNA"/>
</dbReference>
<dbReference type="SUPFAM" id="SSF57716">
    <property type="entry name" value="Glucocorticoid receptor-like (DNA-binding domain)"/>
    <property type="match status" value="1"/>
</dbReference>
<proteinExistence type="predicted"/>
<dbReference type="PROSITE" id="PS00478">
    <property type="entry name" value="LIM_DOMAIN_1"/>
    <property type="match status" value="2"/>
</dbReference>
<dbReference type="Pfam" id="PF00412">
    <property type="entry name" value="LIM"/>
    <property type="match status" value="1"/>
</dbReference>
<dbReference type="Proteomes" id="UP000031036">
    <property type="component" value="Unassembled WGS sequence"/>
</dbReference>
<evidence type="ECO:0000256" key="5">
    <source>
        <dbReference type="PROSITE-ProRule" id="PRU00125"/>
    </source>
</evidence>
<evidence type="ECO:0000256" key="2">
    <source>
        <dbReference type="ARBA" id="ARBA00022737"/>
    </source>
</evidence>
<dbReference type="PROSITE" id="PS50023">
    <property type="entry name" value="LIM_DOMAIN_2"/>
    <property type="match status" value="1"/>
</dbReference>
<reference evidence="8 9" key="1">
    <citation type="submission" date="2014-11" db="EMBL/GenBank/DDBJ databases">
        <title>Genetic blueprint of the zoonotic pathogen Toxocara canis.</title>
        <authorList>
            <person name="Zhu X.-Q."/>
            <person name="Korhonen P.K."/>
            <person name="Cai H."/>
            <person name="Young N.D."/>
            <person name="Nejsum P."/>
            <person name="von Samson-Himmelstjerna G."/>
            <person name="Boag P.R."/>
            <person name="Tan P."/>
            <person name="Li Q."/>
            <person name="Min J."/>
            <person name="Yang Y."/>
            <person name="Wang X."/>
            <person name="Fang X."/>
            <person name="Hall R.S."/>
            <person name="Hofmann A."/>
            <person name="Sternberg P.W."/>
            <person name="Jex A.R."/>
            <person name="Gasser R.B."/>
        </authorList>
    </citation>
    <scope>NUCLEOTIDE SEQUENCE [LARGE SCALE GENOMIC DNA]</scope>
    <source>
        <strain evidence="8">PN_DK_2014</strain>
    </source>
</reference>
<evidence type="ECO:0000259" key="7">
    <source>
        <dbReference type="PROSITE" id="PS50023"/>
    </source>
</evidence>
<keyword evidence="1 5" id="KW-0479">Metal-binding</keyword>
<evidence type="ECO:0000256" key="3">
    <source>
        <dbReference type="ARBA" id="ARBA00022833"/>
    </source>
</evidence>
<dbReference type="GO" id="GO:0030018">
    <property type="term" value="C:Z disc"/>
    <property type="evidence" value="ECO:0007669"/>
    <property type="project" value="TreeGrafter"/>
</dbReference>
<dbReference type="CDD" id="cd08368">
    <property type="entry name" value="LIM"/>
    <property type="match status" value="1"/>
</dbReference>
<dbReference type="STRING" id="6265.A0A0B2VEV2"/>